<protein>
    <submittedName>
        <fullName evidence="1">Uncharacterized protein</fullName>
    </submittedName>
</protein>
<organism evidence="1 2">
    <name type="scientific">Prevotella pallens</name>
    <dbReference type="NCBI Taxonomy" id="60133"/>
    <lineage>
        <taxon>Bacteria</taxon>
        <taxon>Pseudomonadati</taxon>
        <taxon>Bacteroidota</taxon>
        <taxon>Bacteroidia</taxon>
        <taxon>Bacteroidales</taxon>
        <taxon>Prevotellaceae</taxon>
        <taxon>Prevotella</taxon>
    </lineage>
</organism>
<sequence>MMFSENFYCVFSFLFKNNIYLCSKLQIDVINHKASYIVVNTCYEATDRQIYNGLIKANRDYENIPMRFSCAFHNVVEI</sequence>
<name>A0A379GB72_9BACT</name>
<evidence type="ECO:0000313" key="1">
    <source>
        <dbReference type="EMBL" id="SUC37763.1"/>
    </source>
</evidence>
<evidence type="ECO:0000313" key="2">
    <source>
        <dbReference type="Proteomes" id="UP000254235"/>
    </source>
</evidence>
<dbReference type="EMBL" id="UGTP01000003">
    <property type="protein sequence ID" value="SUC37763.1"/>
    <property type="molecule type" value="Genomic_DNA"/>
</dbReference>
<dbReference type="AlphaFoldDB" id="A0A379GB72"/>
<proteinExistence type="predicted"/>
<gene>
    <name evidence="1" type="ORF">NCTC13043_02259</name>
</gene>
<reference evidence="1 2" key="1">
    <citation type="submission" date="2018-06" db="EMBL/GenBank/DDBJ databases">
        <authorList>
            <consortium name="Pathogen Informatics"/>
            <person name="Doyle S."/>
        </authorList>
    </citation>
    <scope>NUCLEOTIDE SEQUENCE [LARGE SCALE GENOMIC DNA]</scope>
    <source>
        <strain evidence="1 2">NCTC13043</strain>
    </source>
</reference>
<dbReference type="Proteomes" id="UP000254235">
    <property type="component" value="Unassembled WGS sequence"/>
</dbReference>
<accession>A0A379GB72</accession>